<dbReference type="PANTHER" id="PTHR38116">
    <property type="entry name" value="CHROMOSOME 7, WHOLE GENOME SHOTGUN SEQUENCE"/>
    <property type="match status" value="1"/>
</dbReference>
<comment type="caution">
    <text evidence="3">The sequence shown here is derived from an EMBL/GenBank/DDBJ whole genome shotgun (WGS) entry which is preliminary data.</text>
</comment>
<feature type="compositionally biased region" description="Low complexity" evidence="1">
    <location>
        <begin position="535"/>
        <end position="554"/>
    </location>
</feature>
<keyword evidence="4" id="KW-1185">Reference proteome</keyword>
<evidence type="ECO:0000313" key="4">
    <source>
        <dbReference type="Proteomes" id="UP000242146"/>
    </source>
</evidence>
<dbReference type="SUPFAM" id="SSF57959">
    <property type="entry name" value="Leucine zipper domain"/>
    <property type="match status" value="1"/>
</dbReference>
<feature type="compositionally biased region" description="Low complexity" evidence="1">
    <location>
        <begin position="271"/>
        <end position="283"/>
    </location>
</feature>
<dbReference type="Proteomes" id="UP000242146">
    <property type="component" value="Unassembled WGS sequence"/>
</dbReference>
<dbReference type="InterPro" id="IPR004827">
    <property type="entry name" value="bZIP"/>
</dbReference>
<evidence type="ECO:0000259" key="2">
    <source>
        <dbReference type="PROSITE" id="PS00036"/>
    </source>
</evidence>
<feature type="domain" description="BZIP" evidence="2">
    <location>
        <begin position="55"/>
        <end position="69"/>
    </location>
</feature>
<feature type="region of interest" description="Disordered" evidence="1">
    <location>
        <begin position="31"/>
        <end position="73"/>
    </location>
</feature>
<organism evidence="3 4">
    <name type="scientific">Hesseltinella vesiculosa</name>
    <dbReference type="NCBI Taxonomy" id="101127"/>
    <lineage>
        <taxon>Eukaryota</taxon>
        <taxon>Fungi</taxon>
        <taxon>Fungi incertae sedis</taxon>
        <taxon>Mucoromycota</taxon>
        <taxon>Mucoromycotina</taxon>
        <taxon>Mucoromycetes</taxon>
        <taxon>Mucorales</taxon>
        <taxon>Cunninghamellaceae</taxon>
        <taxon>Hesseltinella</taxon>
    </lineage>
</organism>
<dbReference type="EMBL" id="MCGT01000002">
    <property type="protein sequence ID" value="ORX62123.1"/>
    <property type="molecule type" value="Genomic_DNA"/>
</dbReference>
<protein>
    <recommendedName>
        <fullName evidence="2">BZIP domain-containing protein</fullName>
    </recommendedName>
</protein>
<dbReference type="InterPro" id="IPR046347">
    <property type="entry name" value="bZIP_sf"/>
</dbReference>
<reference evidence="3 4" key="1">
    <citation type="submission" date="2016-07" db="EMBL/GenBank/DDBJ databases">
        <title>Pervasive Adenine N6-methylation of Active Genes in Fungi.</title>
        <authorList>
            <consortium name="DOE Joint Genome Institute"/>
            <person name="Mondo S.J."/>
            <person name="Dannebaum R.O."/>
            <person name="Kuo R.C."/>
            <person name="Labutti K."/>
            <person name="Haridas S."/>
            <person name="Kuo A."/>
            <person name="Salamov A."/>
            <person name="Ahrendt S.R."/>
            <person name="Lipzen A."/>
            <person name="Sullivan W."/>
            <person name="Andreopoulos W.B."/>
            <person name="Clum A."/>
            <person name="Lindquist E."/>
            <person name="Daum C."/>
            <person name="Ramamoorthy G.K."/>
            <person name="Gryganskyi A."/>
            <person name="Culley D."/>
            <person name="Magnuson J.K."/>
            <person name="James T.Y."/>
            <person name="O'Malley M.A."/>
            <person name="Stajich J.E."/>
            <person name="Spatafora J.W."/>
            <person name="Visel A."/>
            <person name="Grigoriev I.V."/>
        </authorList>
    </citation>
    <scope>NUCLEOTIDE SEQUENCE [LARGE SCALE GENOMIC DNA]</scope>
    <source>
        <strain evidence="3 4">NRRL 3301</strain>
    </source>
</reference>
<proteinExistence type="predicted"/>
<dbReference type="AlphaFoldDB" id="A0A1X2GVS0"/>
<dbReference type="Pfam" id="PF11905">
    <property type="entry name" value="DUF3425"/>
    <property type="match status" value="1"/>
</dbReference>
<dbReference type="PROSITE" id="PS00036">
    <property type="entry name" value="BZIP_BASIC"/>
    <property type="match status" value="1"/>
</dbReference>
<dbReference type="OrthoDB" id="2593073at2759"/>
<dbReference type="SMART" id="SM00338">
    <property type="entry name" value="BRLZ"/>
    <property type="match status" value="1"/>
</dbReference>
<accession>A0A1X2GVS0</accession>
<dbReference type="InterPro" id="IPR021833">
    <property type="entry name" value="DUF3425"/>
</dbReference>
<feature type="region of interest" description="Disordered" evidence="1">
    <location>
        <begin position="258"/>
        <end position="368"/>
    </location>
</feature>
<gene>
    <name evidence="3" type="ORF">DM01DRAFT_1403825</name>
</gene>
<evidence type="ECO:0000313" key="3">
    <source>
        <dbReference type="EMBL" id="ORX62123.1"/>
    </source>
</evidence>
<dbReference type="Gene3D" id="1.20.5.170">
    <property type="match status" value="1"/>
</dbReference>
<feature type="region of interest" description="Disordered" evidence="1">
    <location>
        <begin position="531"/>
        <end position="587"/>
    </location>
</feature>
<dbReference type="PANTHER" id="PTHR38116:SF9">
    <property type="entry name" value="BZIP DOMAIN-CONTAINING PROTEIN"/>
    <property type="match status" value="1"/>
</dbReference>
<name>A0A1X2GVS0_9FUNG</name>
<sequence length="587" mass="66720">MTLNKQDEDLAKRPRFSFQYFDEACDVGVENENGERIRRRKRPGRKPNPPTQQERRAQNRVAQRNFREREQQRRQERERLWQQYTDELNVLKKRLATSEYEANYLRGWILHMMLDSLAKHGTVPQTWIDTRVHPLPHPSMIPIPLESLGIDETAQLPPMLLHLLDPEGRHIMDKTHAIVLADTAPSSAPTCPLVRRACHARERRQQFFAKRGQVVDEASLPLPPRAIPPCNSNKSVQDYLFSELVSLNINSQDVRQTFPTKVPSLRKPLSDPHSSSDASCSPSSSPPPPSLPPLYEHLPAHLLPPSQTNRDTSLDLLPSTPVTLGPGSPPVLDRSKATQPMEDVMATSPATSSPTPPPSASSTTHPRLAYRGTICEPPVVKRAEDLTHLSPLQVAHILRFQMKLGSIIGEKIQYALTPTALQRIIPHDVRIDYIPAGSIRDRMIVFQDYFDMDECFQCLTSQSMFTGGDIRNMKNWVFDDQVTDKFWFLSHRLYDHAYDDCHISEEFANHLKEWTVAQQLPSILKHEHLSSPIYSRPNRPAPTSSTSSPIPSQRPDSHLTQPLPYPSAFMHLPTPQPPHMRPHPSSR</sequence>
<evidence type="ECO:0000256" key="1">
    <source>
        <dbReference type="SAM" id="MobiDB-lite"/>
    </source>
</evidence>
<dbReference type="GO" id="GO:0003700">
    <property type="term" value="F:DNA-binding transcription factor activity"/>
    <property type="evidence" value="ECO:0007669"/>
    <property type="project" value="InterPro"/>
</dbReference>